<dbReference type="EMBL" id="ML208259">
    <property type="protein sequence ID" value="TFK76681.1"/>
    <property type="molecule type" value="Genomic_DNA"/>
</dbReference>
<evidence type="ECO:0000313" key="2">
    <source>
        <dbReference type="Proteomes" id="UP000308600"/>
    </source>
</evidence>
<sequence length="1002" mass="108346">MPDAHTIGQTVSKRKDAESGLKRRIRHITSIQVCNLTPFPGRDSLASALSQPAEQPQFTPQGHFSDDLDVTIGRKRGRKVSSTSIATSRSVHSDEEEKRSLLESRGRRTSGQKVNFEPGSLGSGSSLSGRTNAAFSPPSRSRRSRTASFGSTKSISIGTLKANSVRGHSMTRTSSIFSDNSQSTLENVINSRLLETFIAVTVVPDSPVLGEGSFAISAPPTPKMAKDKESISQFHQKRSPHTNGTLPRTAPRPSQPESNPNSSRRNTLGPGRSNAPPPLHVKSMSTSMSRSSSTSRSSSKLGSPTTPIKKSPSMGTPIPTPSKFERPQPAVPDFLSPVHPPSTNPAFVFDSDPKRSFAPWTDLSASVMQIDIWGRTQSPAGLSNGKGKAKEPPSNPLGNPEWKLLGHWNVNLSKLVPLLPEANDQIPQLPSNSLLVTLTPGRKFYLPTEAPLSRGPSISQGYTSNPESAPRLSAQELSEKASDDRGADAPRLSRRRHRAQMGDNPDLNKESAKTPSWHDIFTLVTLQSHLVDTENVLADIVTKIDATIEGDPVSSLKREVSQRQASLDILHANRAKVVDGSNDLRLEIDHRRQQLRERREIIALAREQHAIEVESYALCEQEVTQEQARLASLQSHFVPIRTTLLSTLSSIFPIELLSPPDLLYTILDVPLPIPSSPNDPAPPLSLLNHKNVNEEAVATALGYVAQVVHLLAVYLGKGLVYPVTCVGSRSLIRDNISAMVGPRMFPLFSKGVDTYRFEYGVFLLNKDIELLMADRDLRALDMRHTLPNLKNLLLTLTNGEGAPLRFSRSLDSPVSAISGLETPPRPSSPSETTAITPKTNTNLELPVVTEGFTPPTSGASTPIAGPSEAPKRVPSRASAFLALPSLSGFGFMRSRYPSSSSPKPEVEESHPNGDTGDSSKSGEMMEDDDDRKTINAVAMMGDTSTSATITTTTREDSASSEDVPPDTTPTLRSDAKKVSVEKLVGKEDTILPSSPITHVNAG</sequence>
<evidence type="ECO:0000313" key="1">
    <source>
        <dbReference type="EMBL" id="TFK76681.1"/>
    </source>
</evidence>
<name>A0ACD3BG92_9AGAR</name>
<organism evidence="1 2">
    <name type="scientific">Pluteus cervinus</name>
    <dbReference type="NCBI Taxonomy" id="181527"/>
    <lineage>
        <taxon>Eukaryota</taxon>
        <taxon>Fungi</taxon>
        <taxon>Dikarya</taxon>
        <taxon>Basidiomycota</taxon>
        <taxon>Agaricomycotina</taxon>
        <taxon>Agaricomycetes</taxon>
        <taxon>Agaricomycetidae</taxon>
        <taxon>Agaricales</taxon>
        <taxon>Pluteineae</taxon>
        <taxon>Pluteaceae</taxon>
        <taxon>Pluteus</taxon>
    </lineage>
</organism>
<dbReference type="Proteomes" id="UP000308600">
    <property type="component" value="Unassembled WGS sequence"/>
</dbReference>
<accession>A0ACD3BG92</accession>
<reference evidence="1 2" key="1">
    <citation type="journal article" date="2019" name="Nat. Ecol. Evol.">
        <title>Megaphylogeny resolves global patterns of mushroom evolution.</title>
        <authorList>
            <person name="Varga T."/>
            <person name="Krizsan K."/>
            <person name="Foldi C."/>
            <person name="Dima B."/>
            <person name="Sanchez-Garcia M."/>
            <person name="Sanchez-Ramirez S."/>
            <person name="Szollosi G.J."/>
            <person name="Szarkandi J.G."/>
            <person name="Papp V."/>
            <person name="Albert L."/>
            <person name="Andreopoulos W."/>
            <person name="Angelini C."/>
            <person name="Antonin V."/>
            <person name="Barry K.W."/>
            <person name="Bougher N.L."/>
            <person name="Buchanan P."/>
            <person name="Buyck B."/>
            <person name="Bense V."/>
            <person name="Catcheside P."/>
            <person name="Chovatia M."/>
            <person name="Cooper J."/>
            <person name="Damon W."/>
            <person name="Desjardin D."/>
            <person name="Finy P."/>
            <person name="Geml J."/>
            <person name="Haridas S."/>
            <person name="Hughes K."/>
            <person name="Justo A."/>
            <person name="Karasinski D."/>
            <person name="Kautmanova I."/>
            <person name="Kiss B."/>
            <person name="Kocsube S."/>
            <person name="Kotiranta H."/>
            <person name="LaButti K.M."/>
            <person name="Lechner B.E."/>
            <person name="Liimatainen K."/>
            <person name="Lipzen A."/>
            <person name="Lukacs Z."/>
            <person name="Mihaltcheva S."/>
            <person name="Morgado L.N."/>
            <person name="Niskanen T."/>
            <person name="Noordeloos M.E."/>
            <person name="Ohm R.A."/>
            <person name="Ortiz-Santana B."/>
            <person name="Ovrebo C."/>
            <person name="Racz N."/>
            <person name="Riley R."/>
            <person name="Savchenko A."/>
            <person name="Shiryaev A."/>
            <person name="Soop K."/>
            <person name="Spirin V."/>
            <person name="Szebenyi C."/>
            <person name="Tomsovsky M."/>
            <person name="Tulloss R.E."/>
            <person name="Uehling J."/>
            <person name="Grigoriev I.V."/>
            <person name="Vagvolgyi C."/>
            <person name="Papp T."/>
            <person name="Martin F.M."/>
            <person name="Miettinen O."/>
            <person name="Hibbett D.S."/>
            <person name="Nagy L.G."/>
        </authorList>
    </citation>
    <scope>NUCLEOTIDE SEQUENCE [LARGE SCALE GENOMIC DNA]</scope>
    <source>
        <strain evidence="1 2">NL-1719</strain>
    </source>
</reference>
<gene>
    <name evidence="1" type="ORF">BDN72DRAFT_873255</name>
</gene>
<protein>
    <submittedName>
        <fullName evidence="1">Uncharacterized protein</fullName>
    </submittedName>
</protein>
<keyword evidence="2" id="KW-1185">Reference proteome</keyword>
<proteinExistence type="predicted"/>